<evidence type="ECO:0000313" key="1">
    <source>
        <dbReference type="EMBL" id="QJA45257.1"/>
    </source>
</evidence>
<evidence type="ECO:0008006" key="3">
    <source>
        <dbReference type="Google" id="ProtNLM"/>
    </source>
</evidence>
<dbReference type="SUPFAM" id="SSF110849">
    <property type="entry name" value="ParB/Sulfiredoxin"/>
    <property type="match status" value="1"/>
</dbReference>
<dbReference type="AlphaFoldDB" id="A0A6H1ZCZ6"/>
<protein>
    <recommendedName>
        <fullName evidence="3">ParB/Sulfiredoxin domain-containing protein</fullName>
    </recommendedName>
</protein>
<dbReference type="EMBL" id="MT143988">
    <property type="protein sequence ID" value="QJA45257.1"/>
    <property type="molecule type" value="Genomic_DNA"/>
</dbReference>
<name>A0A6H1ZCZ6_9ZZZZ</name>
<dbReference type="EMBL" id="MT144590">
    <property type="protein sequence ID" value="QJH93657.1"/>
    <property type="molecule type" value="Genomic_DNA"/>
</dbReference>
<gene>
    <name evidence="1" type="ORF">TM448A00204_0002</name>
    <name evidence="2" type="ORF">TM448B00128_0032</name>
</gene>
<accession>A0A6H1ZCZ6</accession>
<proteinExistence type="predicted"/>
<evidence type="ECO:0000313" key="2">
    <source>
        <dbReference type="EMBL" id="QJH93657.1"/>
    </source>
</evidence>
<sequence>MPRVMRRTPATEEAATYGYGDFLKEIIQRKLASDAAQSDRMLAGTMTKEDMLDIGLAGVGAGTKIARGVGKGKFPFNLKTTDVPLWNAILKKPAYHKEAKGIERSIDFMSPEKYFEKVERKLGIERETGKPHKDWADPEIVKKYAKEMEEGAKFPMPGLEYGNKAYFGQEGRHRMLAAEMLGIDRVPVLVMRSLEKALEKKKWKMPITRPHLASTVPKEAAAIVEKYKSQGLTYDAFVNQIPDKPQFAYHQWTFRGEGPLAKATVTTKGTSLDEFEEMVADRLRKFAETPAWSSF</sequence>
<reference evidence="1" key="1">
    <citation type="submission" date="2020-03" db="EMBL/GenBank/DDBJ databases">
        <title>The deep terrestrial virosphere.</title>
        <authorList>
            <person name="Holmfeldt K."/>
            <person name="Nilsson E."/>
            <person name="Simone D."/>
            <person name="Lopez-Fernandez M."/>
            <person name="Wu X."/>
            <person name="de Brujin I."/>
            <person name="Lundin D."/>
            <person name="Andersson A."/>
            <person name="Bertilsson S."/>
            <person name="Dopson M."/>
        </authorList>
    </citation>
    <scope>NUCLEOTIDE SEQUENCE</scope>
    <source>
        <strain evidence="1">TM448A00204</strain>
        <strain evidence="2">TM448B00128</strain>
    </source>
</reference>
<organism evidence="1">
    <name type="scientific">viral metagenome</name>
    <dbReference type="NCBI Taxonomy" id="1070528"/>
    <lineage>
        <taxon>unclassified sequences</taxon>
        <taxon>metagenomes</taxon>
        <taxon>organismal metagenomes</taxon>
    </lineage>
</organism>
<dbReference type="InterPro" id="IPR036086">
    <property type="entry name" value="ParB/Sulfiredoxin_sf"/>
</dbReference>